<keyword evidence="7" id="KW-1185">Reference proteome</keyword>
<dbReference type="AlphaFoldDB" id="A0A0L7KW59"/>
<evidence type="ECO:0000256" key="3">
    <source>
        <dbReference type="PROSITE-ProRule" id="PRU00497"/>
    </source>
</evidence>
<feature type="region of interest" description="Disordered" evidence="4">
    <location>
        <begin position="177"/>
        <end position="220"/>
    </location>
</feature>
<sequence length="220" mass="23802">ITVLLVLSAAYAIAAPTAESDRLRRLPALQHEEIHDAYGQYSLRYVTAEGTIVSERGRLVPNPDGNGHVMVVEGDVSYIGDDGKTYATKYTAGFDGYKPEGAHLQVAAPMPPMLVFGVLCLIFFAAALPAPQSLEVIVPVEDTHTNVVELSPGKEELEILSPIPDPPELEQLGVLNVDSSEIDKNTGSEEKIGEQEKEEENKEPEAIDEIGSNNPEQIVL</sequence>
<dbReference type="Pfam" id="PF00379">
    <property type="entry name" value="Chitin_bind_4"/>
    <property type="match status" value="1"/>
</dbReference>
<dbReference type="GO" id="GO:0042302">
    <property type="term" value="F:structural constituent of cuticle"/>
    <property type="evidence" value="ECO:0007669"/>
    <property type="project" value="UniProtKB-UniRule"/>
</dbReference>
<feature type="compositionally biased region" description="Basic and acidic residues" evidence="4">
    <location>
        <begin position="181"/>
        <end position="205"/>
    </location>
</feature>
<evidence type="ECO:0000256" key="4">
    <source>
        <dbReference type="SAM" id="MobiDB-lite"/>
    </source>
</evidence>
<evidence type="ECO:0000313" key="7">
    <source>
        <dbReference type="Proteomes" id="UP000037510"/>
    </source>
</evidence>
<dbReference type="Proteomes" id="UP000037510">
    <property type="component" value="Unassembled WGS sequence"/>
</dbReference>
<protein>
    <submittedName>
        <fullName evidence="6">Endocuticle structural glycoprotein</fullName>
    </submittedName>
</protein>
<evidence type="ECO:0000256" key="1">
    <source>
        <dbReference type="ARBA" id="ARBA00022460"/>
    </source>
</evidence>
<proteinExistence type="predicted"/>
<dbReference type="PROSITE" id="PS51155">
    <property type="entry name" value="CHIT_BIND_RR_2"/>
    <property type="match status" value="1"/>
</dbReference>
<reference evidence="6 7" key="1">
    <citation type="journal article" date="2015" name="Genome Biol. Evol.">
        <title>The genome of winter moth (Operophtera brumata) provides a genomic perspective on sexual dimorphism and phenology.</title>
        <authorList>
            <person name="Derks M.F."/>
            <person name="Smit S."/>
            <person name="Salis L."/>
            <person name="Schijlen E."/>
            <person name="Bossers A."/>
            <person name="Mateman C."/>
            <person name="Pijl A.S."/>
            <person name="de Ridder D."/>
            <person name="Groenen M.A."/>
            <person name="Visser M.E."/>
            <person name="Megens H.J."/>
        </authorList>
    </citation>
    <scope>NUCLEOTIDE SEQUENCE [LARGE SCALE GENOMIC DNA]</scope>
    <source>
        <strain evidence="6">WM2013NL</strain>
        <tissue evidence="6">Head and thorax</tissue>
    </source>
</reference>
<comment type="caution">
    <text evidence="6">The sequence shown here is derived from an EMBL/GenBank/DDBJ whole genome shotgun (WGS) entry which is preliminary data.</text>
</comment>
<dbReference type="EMBL" id="JTDY01004983">
    <property type="protein sequence ID" value="KOB67512.1"/>
    <property type="molecule type" value="Genomic_DNA"/>
</dbReference>
<feature type="non-terminal residue" evidence="6">
    <location>
        <position position="1"/>
    </location>
</feature>
<keyword evidence="2 5" id="KW-0732">Signal</keyword>
<gene>
    <name evidence="6" type="ORF">OBRU01_19902</name>
</gene>
<name>A0A0L7KW59_OPEBR</name>
<dbReference type="InterPro" id="IPR031311">
    <property type="entry name" value="CHIT_BIND_RR_consensus"/>
</dbReference>
<dbReference type="PROSITE" id="PS00233">
    <property type="entry name" value="CHIT_BIND_RR_1"/>
    <property type="match status" value="1"/>
</dbReference>
<feature type="chain" id="PRO_5005572828" evidence="5">
    <location>
        <begin position="21"/>
        <end position="220"/>
    </location>
</feature>
<dbReference type="STRING" id="104452.A0A0L7KW59"/>
<evidence type="ECO:0000256" key="2">
    <source>
        <dbReference type="ARBA" id="ARBA00022729"/>
    </source>
</evidence>
<keyword evidence="1 3" id="KW-0193">Cuticle</keyword>
<organism evidence="6 7">
    <name type="scientific">Operophtera brumata</name>
    <name type="common">Winter moth</name>
    <name type="synonym">Phalaena brumata</name>
    <dbReference type="NCBI Taxonomy" id="104452"/>
    <lineage>
        <taxon>Eukaryota</taxon>
        <taxon>Metazoa</taxon>
        <taxon>Ecdysozoa</taxon>
        <taxon>Arthropoda</taxon>
        <taxon>Hexapoda</taxon>
        <taxon>Insecta</taxon>
        <taxon>Pterygota</taxon>
        <taxon>Neoptera</taxon>
        <taxon>Endopterygota</taxon>
        <taxon>Lepidoptera</taxon>
        <taxon>Glossata</taxon>
        <taxon>Ditrysia</taxon>
        <taxon>Geometroidea</taxon>
        <taxon>Geometridae</taxon>
        <taxon>Larentiinae</taxon>
        <taxon>Operophtera</taxon>
    </lineage>
</organism>
<dbReference type="InterPro" id="IPR000618">
    <property type="entry name" value="Insect_cuticle"/>
</dbReference>
<evidence type="ECO:0000256" key="5">
    <source>
        <dbReference type="SAM" id="SignalP"/>
    </source>
</evidence>
<feature type="signal peptide" evidence="5">
    <location>
        <begin position="1"/>
        <end position="20"/>
    </location>
</feature>
<accession>A0A0L7KW59</accession>
<feature type="compositionally biased region" description="Polar residues" evidence="4">
    <location>
        <begin position="211"/>
        <end position="220"/>
    </location>
</feature>
<evidence type="ECO:0000313" key="6">
    <source>
        <dbReference type="EMBL" id="KOB67512.1"/>
    </source>
</evidence>